<dbReference type="Pfam" id="PF10268">
    <property type="entry name" value="Tmemb_161AB"/>
    <property type="match status" value="1"/>
</dbReference>
<dbReference type="InterPro" id="IPR019395">
    <property type="entry name" value="Transmembrane_161A/B"/>
</dbReference>
<feature type="non-terminal residue" evidence="8">
    <location>
        <position position="1"/>
    </location>
</feature>
<evidence type="ECO:0000256" key="5">
    <source>
        <dbReference type="ARBA" id="ARBA00023136"/>
    </source>
</evidence>
<evidence type="ECO:0000313" key="9">
    <source>
        <dbReference type="Proteomes" id="UP000287033"/>
    </source>
</evidence>
<keyword evidence="5 7" id="KW-0472">Membrane</keyword>
<evidence type="ECO:0000256" key="1">
    <source>
        <dbReference type="ARBA" id="ARBA00004141"/>
    </source>
</evidence>
<dbReference type="PANTHER" id="PTHR13624">
    <property type="entry name" value="RE42071P"/>
    <property type="match status" value="1"/>
</dbReference>
<keyword evidence="4 7" id="KW-1133">Transmembrane helix</keyword>
<comment type="similarity">
    <text evidence="2">Belongs to the TMEM161 family.</text>
</comment>
<keyword evidence="6" id="KW-0325">Glycoprotein</keyword>
<keyword evidence="3 7" id="KW-0812">Transmembrane</keyword>
<proteinExistence type="inferred from homology"/>
<keyword evidence="9" id="KW-1185">Reference proteome</keyword>
<comment type="subcellular location">
    <subcellularLocation>
        <location evidence="1">Membrane</location>
        <topology evidence="1">Multi-pass membrane protein</topology>
    </subcellularLocation>
</comment>
<organism evidence="8 9">
    <name type="scientific">Chiloscyllium punctatum</name>
    <name type="common">Brownbanded bambooshark</name>
    <name type="synonym">Hemiscyllium punctatum</name>
    <dbReference type="NCBI Taxonomy" id="137246"/>
    <lineage>
        <taxon>Eukaryota</taxon>
        <taxon>Metazoa</taxon>
        <taxon>Chordata</taxon>
        <taxon>Craniata</taxon>
        <taxon>Vertebrata</taxon>
        <taxon>Chondrichthyes</taxon>
        <taxon>Elasmobranchii</taxon>
        <taxon>Galeomorphii</taxon>
        <taxon>Galeoidea</taxon>
        <taxon>Orectolobiformes</taxon>
        <taxon>Hemiscylliidae</taxon>
        <taxon>Chiloscyllium</taxon>
    </lineage>
</organism>
<dbReference type="GO" id="GO:0016020">
    <property type="term" value="C:membrane"/>
    <property type="evidence" value="ECO:0007669"/>
    <property type="project" value="UniProtKB-SubCell"/>
</dbReference>
<name>A0A401TAB4_CHIPU</name>
<dbReference type="Proteomes" id="UP000287033">
    <property type="component" value="Unassembled WGS sequence"/>
</dbReference>
<dbReference type="EMBL" id="BEZZ01022767">
    <property type="protein sequence ID" value="GCC39616.1"/>
    <property type="molecule type" value="Genomic_DNA"/>
</dbReference>
<protein>
    <submittedName>
        <fullName evidence="8">Uncharacterized protein</fullName>
    </submittedName>
</protein>
<dbReference type="STRING" id="137246.A0A401TAB4"/>
<evidence type="ECO:0000313" key="8">
    <source>
        <dbReference type="EMBL" id="GCC39616.1"/>
    </source>
</evidence>
<sequence>KALFSLTTHYFKVEEGGERSVCITFGFFFFVKAMAILIVTENYLEFGLETALCTPATQLADLLIVSPQSMCW</sequence>
<evidence type="ECO:0000256" key="6">
    <source>
        <dbReference type="ARBA" id="ARBA00023180"/>
    </source>
</evidence>
<evidence type="ECO:0000256" key="7">
    <source>
        <dbReference type="SAM" id="Phobius"/>
    </source>
</evidence>
<accession>A0A401TAB4</accession>
<dbReference type="AlphaFoldDB" id="A0A401TAB4"/>
<dbReference type="OrthoDB" id="784140at2759"/>
<evidence type="ECO:0000256" key="2">
    <source>
        <dbReference type="ARBA" id="ARBA00009706"/>
    </source>
</evidence>
<reference evidence="8 9" key="1">
    <citation type="journal article" date="2018" name="Nat. Ecol. Evol.">
        <title>Shark genomes provide insights into elasmobranch evolution and the origin of vertebrates.</title>
        <authorList>
            <person name="Hara Y"/>
            <person name="Yamaguchi K"/>
            <person name="Onimaru K"/>
            <person name="Kadota M"/>
            <person name="Koyanagi M"/>
            <person name="Keeley SD"/>
            <person name="Tatsumi K"/>
            <person name="Tanaka K"/>
            <person name="Motone F"/>
            <person name="Kageyama Y"/>
            <person name="Nozu R"/>
            <person name="Adachi N"/>
            <person name="Nishimura O"/>
            <person name="Nakagawa R"/>
            <person name="Tanegashima C"/>
            <person name="Kiyatake I"/>
            <person name="Matsumoto R"/>
            <person name="Murakumo K"/>
            <person name="Nishida K"/>
            <person name="Terakita A"/>
            <person name="Kuratani S"/>
            <person name="Sato K"/>
            <person name="Hyodo S Kuraku.S."/>
        </authorList>
    </citation>
    <scope>NUCLEOTIDE SEQUENCE [LARGE SCALE GENOMIC DNA]</scope>
</reference>
<evidence type="ECO:0000256" key="4">
    <source>
        <dbReference type="ARBA" id="ARBA00022989"/>
    </source>
</evidence>
<dbReference type="PANTHER" id="PTHR13624:SF3">
    <property type="entry name" value="TRANSMEMBRANE PROTEIN 161B"/>
    <property type="match status" value="1"/>
</dbReference>
<evidence type="ECO:0000256" key="3">
    <source>
        <dbReference type="ARBA" id="ARBA00022692"/>
    </source>
</evidence>
<gene>
    <name evidence="8" type="ORF">chiPu_0023541</name>
</gene>
<feature type="transmembrane region" description="Helical" evidence="7">
    <location>
        <begin position="21"/>
        <end position="39"/>
    </location>
</feature>
<comment type="caution">
    <text evidence="8">The sequence shown here is derived from an EMBL/GenBank/DDBJ whole genome shotgun (WGS) entry which is preliminary data.</text>
</comment>